<feature type="compositionally biased region" description="Polar residues" evidence="1">
    <location>
        <begin position="340"/>
        <end position="351"/>
    </location>
</feature>
<dbReference type="EMBL" id="MK500513">
    <property type="protein sequence ID" value="QBK91184.1"/>
    <property type="molecule type" value="Genomic_DNA"/>
</dbReference>
<evidence type="ECO:0000313" key="3">
    <source>
        <dbReference type="EMBL" id="QBK91184.1"/>
    </source>
</evidence>
<dbReference type="GO" id="GO:0006396">
    <property type="term" value="P:RNA processing"/>
    <property type="evidence" value="ECO:0007669"/>
    <property type="project" value="InterPro"/>
</dbReference>
<protein>
    <submittedName>
        <fullName evidence="3">Ribonuclease III</fullName>
    </submittedName>
</protein>
<name>A0A481Z5L7_9VIRU</name>
<feature type="compositionally biased region" description="Basic and acidic residues" evidence="1">
    <location>
        <begin position="231"/>
        <end position="258"/>
    </location>
</feature>
<feature type="compositionally biased region" description="Polar residues" evidence="1">
    <location>
        <begin position="310"/>
        <end position="320"/>
    </location>
</feature>
<dbReference type="SMART" id="SM00535">
    <property type="entry name" value="RIBOc"/>
    <property type="match status" value="1"/>
</dbReference>
<accession>A0A481Z5L7</accession>
<dbReference type="Gene3D" id="3.40.50.150">
    <property type="entry name" value="Vaccinia Virus protein VP39"/>
    <property type="match status" value="1"/>
</dbReference>
<dbReference type="SUPFAM" id="SSF53335">
    <property type="entry name" value="S-adenosyl-L-methionine-dependent methyltransferases"/>
    <property type="match status" value="1"/>
</dbReference>
<dbReference type="InterPro" id="IPR029063">
    <property type="entry name" value="SAM-dependent_MTases_sf"/>
</dbReference>
<dbReference type="GO" id="GO:0004525">
    <property type="term" value="F:ribonuclease III activity"/>
    <property type="evidence" value="ECO:0007669"/>
    <property type="project" value="InterPro"/>
</dbReference>
<dbReference type="Pfam" id="PF00636">
    <property type="entry name" value="Ribonuclease_3"/>
    <property type="match status" value="1"/>
</dbReference>
<feature type="compositionally biased region" description="Low complexity" evidence="1">
    <location>
        <begin position="326"/>
        <end position="339"/>
    </location>
</feature>
<dbReference type="InterPro" id="IPR036389">
    <property type="entry name" value="RNase_III_sf"/>
</dbReference>
<feature type="region of interest" description="Disordered" evidence="1">
    <location>
        <begin position="231"/>
        <end position="352"/>
    </location>
</feature>
<gene>
    <name evidence="3" type="ORF">LCPAC202_01580</name>
</gene>
<dbReference type="Gene3D" id="1.10.1520.10">
    <property type="entry name" value="Ribonuclease III domain"/>
    <property type="match status" value="1"/>
</dbReference>
<reference evidence="3" key="1">
    <citation type="journal article" date="2019" name="MBio">
        <title>Virus Genomes from Deep Sea Sediments Expand the Ocean Megavirome and Support Independent Origins of Viral Gigantism.</title>
        <authorList>
            <person name="Backstrom D."/>
            <person name="Yutin N."/>
            <person name="Jorgensen S.L."/>
            <person name="Dharamshi J."/>
            <person name="Homa F."/>
            <person name="Zaremba-Niedwiedzka K."/>
            <person name="Spang A."/>
            <person name="Wolf Y.I."/>
            <person name="Koonin E.V."/>
            <person name="Ettema T.J."/>
        </authorList>
    </citation>
    <scope>NUCLEOTIDE SEQUENCE</scope>
</reference>
<dbReference type="SUPFAM" id="SSF69065">
    <property type="entry name" value="RNase III domain-like"/>
    <property type="match status" value="1"/>
</dbReference>
<dbReference type="PROSITE" id="PS50142">
    <property type="entry name" value="RNASE_3_2"/>
    <property type="match status" value="1"/>
</dbReference>
<feature type="domain" description="RNase III" evidence="2">
    <location>
        <begin position="439"/>
        <end position="537"/>
    </location>
</feature>
<dbReference type="InterPro" id="IPR000999">
    <property type="entry name" value="RNase_III_dom"/>
</dbReference>
<evidence type="ECO:0000256" key="1">
    <source>
        <dbReference type="SAM" id="MobiDB-lite"/>
    </source>
</evidence>
<proteinExistence type="predicted"/>
<sequence>MSSDDQTRFLDGYFGIRNGKKLVPQDGLNYTKETLSYMVSSARANEISKLVSAFMKDKSVHLMDICAGIGGFTMAFLDNSQIEKVISYELDSERQNILKRNLKAYDFNPDRFQVLGRFDGLDSEDIPDLFGKDIENLVVFFDPPWLPDHIQGHESSPDEYLLEGITIGDKTLEGCLAALSKITQCKLVIFRVPPNYKFGKVDKWHCQGQPVKNSLYYICVPSLAAEAKENKEKNKKLNLDENQKDKNLTNKNKSEEKPSSNQKEVINDSQDKKDKMFKPDTTPQNSTPRPVIITSGQPSRRSLPTIIRGQPTSIRSSRTLPTIVRSQPTSSQTSQPSPTIVRSQPPSTLRQGTAFVPGAARRPTRELIQGKRGLPRISNRYGPEIITLKSGLVRTEREVVWINNLLKFLYNEILHHAIPDPAMRSKLVSANAARVWIPAFTHVSYNPNDGENYEVLEKLGDSIMKTNFTWYMIRHIKNITEGQLGRLSDYYLSKEFQANLSNKYGFSNHVLINLDLSIHVKEDVLEAFFGALFMVAELYLPTFHIGISPTTQIRNPPSSVKVTPACDVCYKFLSSVFERGDIQIDYSLFLGPATNQVKEIFEKMGWGSGKNIIEEIEKEERLLNGGFTITLTLTDRFLMWAGKYNQQYPQDKLIIRQREFAKVTAPTLKVARAKAYEAGLQYLATLHITLDWADRVKAQSPTSDPLLAPYYPQAKAEAIKNGMVNIIFSKGKEGSKAIFTQLLGVDKNGRKYVLVTINGTPRSRGEKKPSKSILKQAALVSYIKRGQTQNAIHYTDVWSS</sequence>
<dbReference type="CDD" id="cd00593">
    <property type="entry name" value="RIBOc"/>
    <property type="match status" value="1"/>
</dbReference>
<feature type="compositionally biased region" description="Polar residues" evidence="1">
    <location>
        <begin position="281"/>
        <end position="302"/>
    </location>
</feature>
<feature type="compositionally biased region" description="Basic and acidic residues" evidence="1">
    <location>
        <begin position="265"/>
        <end position="278"/>
    </location>
</feature>
<organism evidence="3">
    <name type="scientific">Pithovirus LCPAC202</name>
    <dbReference type="NCBI Taxonomy" id="2506592"/>
    <lineage>
        <taxon>Viruses</taxon>
        <taxon>Pithoviruses</taxon>
    </lineage>
</organism>
<evidence type="ECO:0000259" key="2">
    <source>
        <dbReference type="PROSITE" id="PS50142"/>
    </source>
</evidence>